<proteinExistence type="predicted"/>
<keyword evidence="2" id="KW-1185">Reference proteome</keyword>
<reference evidence="1" key="2">
    <citation type="submission" date="2020-10" db="EMBL/GenBank/DDBJ databases">
        <authorList>
            <person name="Scholz U."/>
            <person name="Mascher M."/>
            <person name="Fiebig A."/>
        </authorList>
    </citation>
    <scope>NUCLEOTIDE SEQUENCE [LARGE SCALE GENOMIC DNA]</scope>
    <source>
        <strain evidence="1">cv. Morex</strain>
    </source>
</reference>
<sequence>MRISLSDNKYQVIKPPQGRSPLFGAKELYIGKSKKGVYCAAVHNLVRVWILDESCGQLVWVLRHNISLHVDSDESSRPWTLQDVNYYEECGEDAKDEAIVPQKFDWDSDSDNLIDPKSMADDESPRYTGILGFHPFKEVVFLCVVLKRGLAYHLDGSKVQELGNIFPKCYGPSHGIHPFIEESFIYTPCWMELP</sequence>
<dbReference type="EnsemblPlants" id="HORVU.MOREX.r3.5HG0493990.1">
    <property type="protein sequence ID" value="HORVU.MOREX.r3.5HG0493990.1"/>
    <property type="gene ID" value="HORVU.MOREX.r3.5HG0493990"/>
</dbReference>
<accession>A0A8I6Y3Y0</accession>
<reference evidence="2" key="1">
    <citation type="journal article" date="2012" name="Nature">
        <title>A physical, genetic and functional sequence assembly of the barley genome.</title>
        <authorList>
            <consortium name="The International Barley Genome Sequencing Consortium"/>
            <person name="Mayer K.F."/>
            <person name="Waugh R."/>
            <person name="Brown J.W."/>
            <person name="Schulman A."/>
            <person name="Langridge P."/>
            <person name="Platzer M."/>
            <person name="Fincher G.B."/>
            <person name="Muehlbauer G.J."/>
            <person name="Sato K."/>
            <person name="Close T.J."/>
            <person name="Wise R.P."/>
            <person name="Stein N."/>
        </authorList>
    </citation>
    <scope>NUCLEOTIDE SEQUENCE [LARGE SCALE GENOMIC DNA]</scope>
    <source>
        <strain evidence="2">cv. Morex</strain>
    </source>
</reference>
<evidence type="ECO:0000313" key="1">
    <source>
        <dbReference type="EnsemblPlants" id="HORVU.MOREX.r3.5HG0493990.1"/>
    </source>
</evidence>
<evidence type="ECO:0000313" key="2">
    <source>
        <dbReference type="Proteomes" id="UP000011116"/>
    </source>
</evidence>
<reference evidence="1" key="3">
    <citation type="submission" date="2022-01" db="UniProtKB">
        <authorList>
            <consortium name="EnsemblPlants"/>
        </authorList>
    </citation>
    <scope>IDENTIFICATION</scope>
    <source>
        <strain evidence="1">subsp. vulgare</strain>
    </source>
</reference>
<dbReference type="PANTHER" id="PTHR34591:SF11">
    <property type="entry name" value="OS04G0113000 PROTEIN"/>
    <property type="match status" value="1"/>
</dbReference>
<protein>
    <submittedName>
        <fullName evidence="1">Uncharacterized protein</fullName>
    </submittedName>
</protein>
<name>A0A8I6Y3Y0_HORVV</name>
<dbReference type="Gramene" id="HORVU.MOREX.r2.5HG0409410.1">
    <property type="protein sequence ID" value="HORVU.MOREX.r2.5HG0409410.1"/>
    <property type="gene ID" value="HORVU.MOREX.r2.5HG0409410"/>
</dbReference>
<dbReference type="Gramene" id="HORVU.MOREX.r3.5HG0493990.1">
    <property type="protein sequence ID" value="HORVU.MOREX.r3.5HG0493990.1"/>
    <property type="gene ID" value="HORVU.MOREX.r3.5HG0493990"/>
</dbReference>
<dbReference type="Proteomes" id="UP000011116">
    <property type="component" value="Chromosome 5H"/>
</dbReference>
<organism evidence="1 2">
    <name type="scientific">Hordeum vulgare subsp. vulgare</name>
    <name type="common">Domesticated barley</name>
    <dbReference type="NCBI Taxonomy" id="112509"/>
    <lineage>
        <taxon>Eukaryota</taxon>
        <taxon>Viridiplantae</taxon>
        <taxon>Streptophyta</taxon>
        <taxon>Embryophyta</taxon>
        <taxon>Tracheophyta</taxon>
        <taxon>Spermatophyta</taxon>
        <taxon>Magnoliopsida</taxon>
        <taxon>Liliopsida</taxon>
        <taxon>Poales</taxon>
        <taxon>Poaceae</taxon>
        <taxon>BOP clade</taxon>
        <taxon>Pooideae</taxon>
        <taxon>Triticodae</taxon>
        <taxon>Triticeae</taxon>
        <taxon>Hordeinae</taxon>
        <taxon>Hordeum</taxon>
    </lineage>
</organism>
<dbReference type="PANTHER" id="PTHR34591">
    <property type="entry name" value="OS03G0653100 PROTEIN-RELATED"/>
    <property type="match status" value="1"/>
</dbReference>
<dbReference type="AlphaFoldDB" id="A0A8I6Y3Y0"/>